<comment type="caution">
    <text evidence="1">The sequence shown here is derived from an EMBL/GenBank/DDBJ whole genome shotgun (WGS) entry which is preliminary data.</text>
</comment>
<dbReference type="EMBL" id="QTQX01000002">
    <property type="protein sequence ID" value="RQT36247.1"/>
    <property type="molecule type" value="Genomic_DNA"/>
</dbReference>
<organism evidence="1 2">
    <name type="scientific">Burkholderia contaminans</name>
    <dbReference type="NCBI Taxonomy" id="488447"/>
    <lineage>
        <taxon>Bacteria</taxon>
        <taxon>Pseudomonadati</taxon>
        <taxon>Pseudomonadota</taxon>
        <taxon>Betaproteobacteria</taxon>
        <taxon>Burkholderiales</taxon>
        <taxon>Burkholderiaceae</taxon>
        <taxon>Burkholderia</taxon>
        <taxon>Burkholderia cepacia complex</taxon>
    </lineage>
</organism>
<evidence type="ECO:0000313" key="2">
    <source>
        <dbReference type="Proteomes" id="UP000269271"/>
    </source>
</evidence>
<dbReference type="RefSeq" id="WP_124616306.1">
    <property type="nucleotide sequence ID" value="NZ_JAPQZJ010000037.1"/>
</dbReference>
<dbReference type="AlphaFoldDB" id="A0A3N8RK37"/>
<proteinExistence type="predicted"/>
<protein>
    <submittedName>
        <fullName evidence="1">Uncharacterized protein</fullName>
    </submittedName>
</protein>
<evidence type="ECO:0000313" key="1">
    <source>
        <dbReference type="EMBL" id="RQT36247.1"/>
    </source>
</evidence>
<reference evidence="1 2" key="1">
    <citation type="submission" date="2018-08" db="EMBL/GenBank/DDBJ databases">
        <title>Comparative analysis of Burkholderia isolates from Puerto Rico.</title>
        <authorList>
            <person name="Hall C."/>
            <person name="Sahl J."/>
            <person name="Wagner D."/>
        </authorList>
    </citation>
    <scope>NUCLEOTIDE SEQUENCE [LARGE SCALE GENOMIC DNA]</scope>
    <source>
        <strain evidence="1 2">Bp9001</strain>
    </source>
</reference>
<gene>
    <name evidence="1" type="ORF">DF037_04330</name>
</gene>
<accession>A0A3N8RK37</accession>
<dbReference type="Proteomes" id="UP000269271">
    <property type="component" value="Unassembled WGS sequence"/>
</dbReference>
<sequence>MVSFALQPGVGAVGAKLLYPDGRLQHGGVVLGIVGVAVHANKHAPQPAYGYFSRTGLIGGFQAVTAACLVIRTSIHEEMGG</sequence>
<name>A0A3N8RK37_9BURK</name>